<dbReference type="PROSITE" id="PS51118">
    <property type="entry name" value="HTH_HXLR"/>
    <property type="match status" value="1"/>
</dbReference>
<accession>A0ABW5PJE9</accession>
<keyword evidence="3" id="KW-0804">Transcription</keyword>
<feature type="domain" description="HTH hxlR-type" evidence="4">
    <location>
        <begin position="16"/>
        <end position="115"/>
    </location>
</feature>
<evidence type="ECO:0000259" key="4">
    <source>
        <dbReference type="PROSITE" id="PS51118"/>
    </source>
</evidence>
<dbReference type="InterPro" id="IPR036390">
    <property type="entry name" value="WH_DNA-bd_sf"/>
</dbReference>
<dbReference type="Pfam" id="PF01638">
    <property type="entry name" value="HxlR"/>
    <property type="match status" value="1"/>
</dbReference>
<keyword evidence="2" id="KW-0238">DNA-binding</keyword>
<dbReference type="RefSeq" id="WP_377604781.1">
    <property type="nucleotide sequence ID" value="NZ_JBHUME010000011.1"/>
</dbReference>
<reference evidence="6" key="1">
    <citation type="journal article" date="2019" name="Int. J. Syst. Evol. Microbiol.">
        <title>The Global Catalogue of Microorganisms (GCM) 10K type strain sequencing project: providing services to taxonomists for standard genome sequencing and annotation.</title>
        <authorList>
            <consortium name="The Broad Institute Genomics Platform"/>
            <consortium name="The Broad Institute Genome Sequencing Center for Infectious Disease"/>
            <person name="Wu L."/>
            <person name="Ma J."/>
        </authorList>
    </citation>
    <scope>NUCLEOTIDE SEQUENCE [LARGE SCALE GENOMIC DNA]</scope>
    <source>
        <strain evidence="6">KCTC 3950</strain>
    </source>
</reference>
<keyword evidence="1" id="KW-0805">Transcription regulation</keyword>
<comment type="caution">
    <text evidence="5">The sequence shown here is derived from an EMBL/GenBank/DDBJ whole genome shotgun (WGS) entry which is preliminary data.</text>
</comment>
<evidence type="ECO:0000256" key="1">
    <source>
        <dbReference type="ARBA" id="ARBA00023015"/>
    </source>
</evidence>
<dbReference type="Proteomes" id="UP001597541">
    <property type="component" value="Unassembled WGS sequence"/>
</dbReference>
<dbReference type="PANTHER" id="PTHR33204:SF37">
    <property type="entry name" value="HTH-TYPE TRANSCRIPTIONAL REGULATOR YODB"/>
    <property type="match status" value="1"/>
</dbReference>
<name>A0ABW5PJE9_9BACL</name>
<dbReference type="PANTHER" id="PTHR33204">
    <property type="entry name" value="TRANSCRIPTIONAL REGULATOR, MARR FAMILY"/>
    <property type="match status" value="1"/>
</dbReference>
<dbReference type="Gene3D" id="1.10.10.10">
    <property type="entry name" value="Winged helix-like DNA-binding domain superfamily/Winged helix DNA-binding domain"/>
    <property type="match status" value="1"/>
</dbReference>
<protein>
    <submittedName>
        <fullName evidence="5">Winged helix-turn-helix transcriptional regulator</fullName>
    </submittedName>
</protein>
<evidence type="ECO:0000256" key="3">
    <source>
        <dbReference type="ARBA" id="ARBA00023163"/>
    </source>
</evidence>
<proteinExistence type="predicted"/>
<dbReference type="SUPFAM" id="SSF46785">
    <property type="entry name" value="Winged helix' DNA-binding domain"/>
    <property type="match status" value="1"/>
</dbReference>
<evidence type="ECO:0000256" key="2">
    <source>
        <dbReference type="ARBA" id="ARBA00023125"/>
    </source>
</evidence>
<dbReference type="InterPro" id="IPR036388">
    <property type="entry name" value="WH-like_DNA-bd_sf"/>
</dbReference>
<sequence>MIQVDERDLCEKFQMCPQFESAFQILSKRWSGLIIRVLLEGPKRFKDISELIPNISDRMLIERFRELEAEGILVRHVYPEVPVRIEYELTQKGRELKPAMEEIHKWAKNWSLTKEEVQS</sequence>
<evidence type="ECO:0000313" key="5">
    <source>
        <dbReference type="EMBL" id="MFD2614187.1"/>
    </source>
</evidence>
<evidence type="ECO:0000313" key="6">
    <source>
        <dbReference type="Proteomes" id="UP001597541"/>
    </source>
</evidence>
<dbReference type="InterPro" id="IPR002577">
    <property type="entry name" value="HTH_HxlR"/>
</dbReference>
<organism evidence="5 6">
    <name type="scientific">Paenibacillus gansuensis</name>
    <dbReference type="NCBI Taxonomy" id="306542"/>
    <lineage>
        <taxon>Bacteria</taxon>
        <taxon>Bacillati</taxon>
        <taxon>Bacillota</taxon>
        <taxon>Bacilli</taxon>
        <taxon>Bacillales</taxon>
        <taxon>Paenibacillaceae</taxon>
        <taxon>Paenibacillus</taxon>
    </lineage>
</organism>
<dbReference type="EMBL" id="JBHUME010000011">
    <property type="protein sequence ID" value="MFD2614187.1"/>
    <property type="molecule type" value="Genomic_DNA"/>
</dbReference>
<gene>
    <name evidence="5" type="ORF">ACFSUF_17400</name>
</gene>
<keyword evidence="6" id="KW-1185">Reference proteome</keyword>